<dbReference type="InterPro" id="IPR021973">
    <property type="entry name" value="SprA-related"/>
</dbReference>
<keyword evidence="3" id="KW-1185">Reference proteome</keyword>
<feature type="region of interest" description="Disordered" evidence="1">
    <location>
        <begin position="15"/>
        <end position="56"/>
    </location>
</feature>
<feature type="compositionally biased region" description="Polar residues" evidence="1">
    <location>
        <begin position="16"/>
        <end position="31"/>
    </location>
</feature>
<dbReference type="RefSeq" id="WP_206252340.1">
    <property type="nucleotide sequence ID" value="NZ_CP071060.1"/>
</dbReference>
<evidence type="ECO:0000313" key="2">
    <source>
        <dbReference type="EMBL" id="QSI75090.1"/>
    </source>
</evidence>
<evidence type="ECO:0000256" key="1">
    <source>
        <dbReference type="SAM" id="MobiDB-lite"/>
    </source>
</evidence>
<protein>
    <recommendedName>
        <fullName evidence="4">SprA-related family protein</fullName>
    </recommendedName>
</protein>
<dbReference type="Pfam" id="PF12118">
    <property type="entry name" value="SprA-related"/>
    <property type="match status" value="1"/>
</dbReference>
<name>A0ABX7M000_9RHOO</name>
<evidence type="ECO:0008006" key="4">
    <source>
        <dbReference type="Google" id="ProtNLM"/>
    </source>
</evidence>
<dbReference type="EMBL" id="CP071060">
    <property type="protein sequence ID" value="QSI75090.1"/>
    <property type="molecule type" value="Genomic_DNA"/>
</dbReference>
<organism evidence="2 3">
    <name type="scientific">Niveibacterium microcysteis</name>
    <dbReference type="NCBI Taxonomy" id="2811415"/>
    <lineage>
        <taxon>Bacteria</taxon>
        <taxon>Pseudomonadati</taxon>
        <taxon>Pseudomonadota</taxon>
        <taxon>Betaproteobacteria</taxon>
        <taxon>Rhodocyclales</taxon>
        <taxon>Rhodocyclaceae</taxon>
        <taxon>Niveibacterium</taxon>
    </lineage>
</organism>
<reference evidence="2 3" key="1">
    <citation type="submission" date="2021-02" db="EMBL/GenBank/DDBJ databases">
        <title>Niveibacterium changnyeongensis HC41.</title>
        <authorList>
            <person name="Kang M."/>
        </authorList>
    </citation>
    <scope>NUCLEOTIDE SEQUENCE [LARGE SCALE GENOMIC DNA]</scope>
    <source>
        <strain evidence="2 3">HC41</strain>
    </source>
</reference>
<proteinExistence type="predicted"/>
<evidence type="ECO:0000313" key="3">
    <source>
        <dbReference type="Proteomes" id="UP000663570"/>
    </source>
</evidence>
<feature type="compositionally biased region" description="Basic and acidic residues" evidence="1">
    <location>
        <begin position="38"/>
        <end position="56"/>
    </location>
</feature>
<accession>A0ABX7M000</accession>
<gene>
    <name evidence="2" type="ORF">JY500_11155</name>
</gene>
<dbReference type="Proteomes" id="UP000663570">
    <property type="component" value="Chromosome"/>
</dbReference>
<sequence>MIGGVDASFVARTFASAPTQGASRAQKSDAASSGELSEEQKKQVEKLKKRDQEVRAHEQAHVAAGGNLIRGGVNFKYETGPDGQRYAVGGDVSIDVSKARTPQETVRKAEQIRNAAMAPSDPSAQDYSVAAQAGRLAAKAQAEMAQNTQESQTKAAGISSAAASAVKAYQAAEEAFSAVAGNLIAARA</sequence>